<feature type="compositionally biased region" description="Basic and acidic residues" evidence="1">
    <location>
        <begin position="1"/>
        <end position="13"/>
    </location>
</feature>
<organism evidence="2 3">
    <name type="scientific">Pararge aegeria aegeria</name>
    <dbReference type="NCBI Taxonomy" id="348720"/>
    <lineage>
        <taxon>Eukaryota</taxon>
        <taxon>Metazoa</taxon>
        <taxon>Ecdysozoa</taxon>
        <taxon>Arthropoda</taxon>
        <taxon>Hexapoda</taxon>
        <taxon>Insecta</taxon>
        <taxon>Pterygota</taxon>
        <taxon>Neoptera</taxon>
        <taxon>Endopterygota</taxon>
        <taxon>Lepidoptera</taxon>
        <taxon>Glossata</taxon>
        <taxon>Ditrysia</taxon>
        <taxon>Papilionoidea</taxon>
        <taxon>Nymphalidae</taxon>
        <taxon>Satyrinae</taxon>
        <taxon>Satyrini</taxon>
        <taxon>Parargina</taxon>
        <taxon>Pararge</taxon>
    </lineage>
</organism>
<proteinExistence type="predicted"/>
<feature type="region of interest" description="Disordered" evidence="1">
    <location>
        <begin position="1"/>
        <end position="28"/>
    </location>
</feature>
<keyword evidence="3" id="KW-1185">Reference proteome</keyword>
<evidence type="ECO:0000256" key="1">
    <source>
        <dbReference type="SAM" id="MobiDB-lite"/>
    </source>
</evidence>
<evidence type="ECO:0000313" key="2">
    <source>
        <dbReference type="EMBL" id="CAH2240782.1"/>
    </source>
</evidence>
<sequence length="92" mass="10054">MPFDSRTKLRRATESPYLSPGGPSQGGRRRLCAICLRPTLLRRSGLESMSSLNRSANSFCTITSSQKETTASHDLSLPTMALTTARSYECLA</sequence>
<gene>
    <name evidence="2" type="primary">jg2482</name>
    <name evidence="2" type="ORF">PAEG_LOCUS17290</name>
</gene>
<name>A0A8S4RSJ6_9NEOP</name>
<comment type="caution">
    <text evidence="2">The sequence shown here is derived from an EMBL/GenBank/DDBJ whole genome shotgun (WGS) entry which is preliminary data.</text>
</comment>
<protein>
    <submittedName>
        <fullName evidence="2">Jg2482 protein</fullName>
    </submittedName>
</protein>
<accession>A0A8S4RSJ6</accession>
<dbReference type="AlphaFoldDB" id="A0A8S4RSJ6"/>
<evidence type="ECO:0000313" key="3">
    <source>
        <dbReference type="Proteomes" id="UP000838756"/>
    </source>
</evidence>
<dbReference type="EMBL" id="CAKXAJ010025551">
    <property type="protein sequence ID" value="CAH2240782.1"/>
    <property type="molecule type" value="Genomic_DNA"/>
</dbReference>
<reference evidence="2" key="1">
    <citation type="submission" date="2022-03" db="EMBL/GenBank/DDBJ databases">
        <authorList>
            <person name="Lindestad O."/>
        </authorList>
    </citation>
    <scope>NUCLEOTIDE SEQUENCE</scope>
</reference>
<dbReference type="Proteomes" id="UP000838756">
    <property type="component" value="Unassembled WGS sequence"/>
</dbReference>
<dbReference type="OrthoDB" id="7487740at2759"/>